<keyword evidence="1" id="KW-1133">Transmembrane helix</keyword>
<evidence type="ECO:0000256" key="1">
    <source>
        <dbReference type="SAM" id="Phobius"/>
    </source>
</evidence>
<dbReference type="Proteomes" id="UP001409291">
    <property type="component" value="Unassembled WGS sequence"/>
</dbReference>
<reference evidence="2 3" key="1">
    <citation type="submission" date="2024-04" db="EMBL/GenBank/DDBJ databases">
        <title>WGS of bacteria from Torrens River.</title>
        <authorList>
            <person name="Wyrsch E.R."/>
            <person name="Drigo B."/>
        </authorList>
    </citation>
    <scope>NUCLEOTIDE SEQUENCE [LARGE SCALE GENOMIC DNA]</scope>
    <source>
        <strain evidence="2 3">TWI391</strain>
    </source>
</reference>
<sequence>MNILSQYISYSIFIGVGATIFMDLYALFIKTAFKIPSLDYALVGRWIGHFKQGVFAHKNIEHAKKITGERALGWMAHYLIGISFALLLLLICGLDWLYQPTFIVCINVGVATTAAPWFMIQPAFGFGIAASKTPKPFTARLRSLQAHAIYGLDYI</sequence>
<evidence type="ECO:0000313" key="3">
    <source>
        <dbReference type="Proteomes" id="UP001409291"/>
    </source>
</evidence>
<keyword evidence="1" id="KW-0812">Transmembrane</keyword>
<evidence type="ECO:0000313" key="2">
    <source>
        <dbReference type="EMBL" id="MEN5379666.1"/>
    </source>
</evidence>
<dbReference type="Pfam" id="PF11158">
    <property type="entry name" value="DUF2938"/>
    <property type="match status" value="1"/>
</dbReference>
<feature type="transmembrane region" description="Helical" evidence="1">
    <location>
        <begin position="6"/>
        <end position="28"/>
    </location>
</feature>
<proteinExistence type="predicted"/>
<keyword evidence="3" id="KW-1185">Reference proteome</keyword>
<accession>A0ABV0BYB5</accession>
<organism evidence="2 3">
    <name type="scientific">Sphingobacterium kitahiroshimense</name>
    <dbReference type="NCBI Taxonomy" id="470446"/>
    <lineage>
        <taxon>Bacteria</taxon>
        <taxon>Pseudomonadati</taxon>
        <taxon>Bacteroidota</taxon>
        <taxon>Sphingobacteriia</taxon>
        <taxon>Sphingobacteriales</taxon>
        <taxon>Sphingobacteriaceae</taxon>
        <taxon>Sphingobacterium</taxon>
    </lineage>
</organism>
<feature type="transmembrane region" description="Helical" evidence="1">
    <location>
        <begin position="71"/>
        <end position="91"/>
    </location>
</feature>
<dbReference type="RefSeq" id="WP_346582537.1">
    <property type="nucleotide sequence ID" value="NZ_JBDJNQ010000011.1"/>
</dbReference>
<dbReference type="EMBL" id="JBDJNQ010000011">
    <property type="protein sequence ID" value="MEN5379666.1"/>
    <property type="molecule type" value="Genomic_DNA"/>
</dbReference>
<protein>
    <submittedName>
        <fullName evidence="2">DUF2938 domain-containing protein</fullName>
    </submittedName>
</protein>
<comment type="caution">
    <text evidence="2">The sequence shown here is derived from an EMBL/GenBank/DDBJ whole genome shotgun (WGS) entry which is preliminary data.</text>
</comment>
<name>A0ABV0BYB5_9SPHI</name>
<feature type="transmembrane region" description="Helical" evidence="1">
    <location>
        <begin position="97"/>
        <end position="120"/>
    </location>
</feature>
<gene>
    <name evidence="2" type="ORF">ABE541_20525</name>
</gene>
<keyword evidence="1" id="KW-0472">Membrane</keyword>
<dbReference type="InterPro" id="IPR021329">
    <property type="entry name" value="DUF2938"/>
</dbReference>